<protein>
    <submittedName>
        <fullName evidence="2">Uncharacterized protein</fullName>
    </submittedName>
</protein>
<feature type="compositionally biased region" description="Basic and acidic residues" evidence="1">
    <location>
        <begin position="22"/>
        <end position="41"/>
    </location>
</feature>
<reference evidence="2" key="1">
    <citation type="submission" date="2023-03" db="UniProtKB">
        <authorList>
            <consortium name="EnsemblPlants"/>
        </authorList>
    </citation>
    <scope>IDENTIFICATION</scope>
</reference>
<dbReference type="AlphaFoldDB" id="A0A9I9DXN9"/>
<organism evidence="2">
    <name type="scientific">Cucumis melo</name>
    <name type="common">Muskmelon</name>
    <dbReference type="NCBI Taxonomy" id="3656"/>
    <lineage>
        <taxon>Eukaryota</taxon>
        <taxon>Viridiplantae</taxon>
        <taxon>Streptophyta</taxon>
        <taxon>Embryophyta</taxon>
        <taxon>Tracheophyta</taxon>
        <taxon>Spermatophyta</taxon>
        <taxon>Magnoliopsida</taxon>
        <taxon>eudicotyledons</taxon>
        <taxon>Gunneridae</taxon>
        <taxon>Pentapetalae</taxon>
        <taxon>rosids</taxon>
        <taxon>fabids</taxon>
        <taxon>Cucurbitales</taxon>
        <taxon>Cucurbitaceae</taxon>
        <taxon>Benincaseae</taxon>
        <taxon>Cucumis</taxon>
    </lineage>
</organism>
<proteinExistence type="predicted"/>
<feature type="compositionally biased region" description="Polar residues" evidence="1">
    <location>
        <begin position="11"/>
        <end position="21"/>
    </location>
</feature>
<dbReference type="EnsemblPlants" id="MELO3C024763.2.1">
    <property type="protein sequence ID" value="MELO3C024763.2.1"/>
    <property type="gene ID" value="MELO3C024763.2"/>
</dbReference>
<evidence type="ECO:0000313" key="2">
    <source>
        <dbReference type="EnsemblPlants" id="MELO3C024763.2.1"/>
    </source>
</evidence>
<evidence type="ECO:0000256" key="1">
    <source>
        <dbReference type="SAM" id="MobiDB-lite"/>
    </source>
</evidence>
<name>A0A9I9DXN9_CUCME</name>
<feature type="region of interest" description="Disordered" evidence="1">
    <location>
        <begin position="1"/>
        <end position="94"/>
    </location>
</feature>
<feature type="compositionally biased region" description="Polar residues" evidence="1">
    <location>
        <begin position="72"/>
        <end position="94"/>
    </location>
</feature>
<sequence length="94" mass="10629">MLENHLLPQQGMYSTCPNSVKENIDRQGKDLDKKEVERQKEFQGTTMKDLHVHREDSSNMQGKVSEARNRPNRSTTPKSLGGNTVGTSLQQDES</sequence>
<feature type="compositionally biased region" description="Basic and acidic residues" evidence="1">
    <location>
        <begin position="48"/>
        <end position="57"/>
    </location>
</feature>
<accession>A0A9I9DXN9</accession>
<dbReference type="Gramene" id="MELO3C024763.2.1">
    <property type="protein sequence ID" value="MELO3C024763.2.1"/>
    <property type="gene ID" value="MELO3C024763.2"/>
</dbReference>